<feature type="binding site" evidence="8">
    <location>
        <position position="648"/>
    </location>
    <ligand>
        <name>Zn(2+)</name>
        <dbReference type="ChEBI" id="CHEBI:29105"/>
        <label>1</label>
    </ligand>
</feature>
<evidence type="ECO:0000256" key="10">
    <source>
        <dbReference type="SAM" id="MobiDB-lite"/>
    </source>
</evidence>
<dbReference type="NCBIfam" id="TIGR00229">
    <property type="entry name" value="sensory_box"/>
    <property type="match status" value="1"/>
</dbReference>
<feature type="binding site" evidence="7">
    <location>
        <position position="700"/>
    </location>
    <ligand>
        <name>AMP</name>
        <dbReference type="ChEBI" id="CHEBI:456215"/>
    </ligand>
</feature>
<dbReference type="PROSITE" id="PS50112">
    <property type="entry name" value="PAS"/>
    <property type="match status" value="1"/>
</dbReference>
<dbReference type="SUPFAM" id="SSF55785">
    <property type="entry name" value="PYP-like sensor domain (PAS domain)"/>
    <property type="match status" value="1"/>
</dbReference>
<evidence type="ECO:0000259" key="11">
    <source>
        <dbReference type="PROSITE" id="PS50112"/>
    </source>
</evidence>
<feature type="binding site" evidence="7">
    <location>
        <position position="535"/>
    </location>
    <ligand>
        <name>AMP</name>
        <dbReference type="ChEBI" id="CHEBI:456215"/>
    </ligand>
</feature>
<evidence type="ECO:0000256" key="8">
    <source>
        <dbReference type="PIRSR" id="PIRSR623088-3"/>
    </source>
</evidence>
<evidence type="ECO:0000256" key="5">
    <source>
        <dbReference type="ARBA" id="ARBA00023149"/>
    </source>
</evidence>
<keyword evidence="14" id="KW-1185">Reference proteome</keyword>
<reference evidence="13" key="1">
    <citation type="submission" date="2025-08" db="UniProtKB">
        <authorList>
            <consortium name="Ensembl"/>
        </authorList>
    </citation>
    <scope>IDENTIFICATION</scope>
</reference>
<dbReference type="UniPathway" id="UPA00762">
    <property type="reaction ID" value="UER00747"/>
</dbReference>
<feature type="binding site" evidence="7">
    <location>
        <begin position="494"/>
        <end position="498"/>
    </location>
    <ligand>
        <name>AMP</name>
        <dbReference type="ChEBI" id="CHEBI:456215"/>
    </ligand>
</feature>
<dbReference type="Gene3D" id="3.30.450.20">
    <property type="entry name" value="PAS domain"/>
    <property type="match status" value="1"/>
</dbReference>
<dbReference type="Ensembl" id="ENSSTUT00000017104.1">
    <property type="protein sequence ID" value="ENSSTUP00000016222.1"/>
    <property type="gene ID" value="ENSSTUG00000006015.1"/>
</dbReference>
<keyword evidence="5" id="KW-0114">cAMP</keyword>
<dbReference type="SMART" id="SM00091">
    <property type="entry name" value="PAS"/>
    <property type="match status" value="1"/>
</dbReference>
<dbReference type="InterPro" id="IPR023174">
    <property type="entry name" value="PDEase_CS"/>
</dbReference>
<dbReference type="InterPro" id="IPR002073">
    <property type="entry name" value="PDEase_catalytic_dom"/>
</dbReference>
<evidence type="ECO:0000256" key="1">
    <source>
        <dbReference type="ARBA" id="ARBA00004703"/>
    </source>
</evidence>
<dbReference type="EC" id="3.1.4.-" evidence="9"/>
<comment type="pathway">
    <text evidence="1">Purine metabolism; 3',5'-cyclic AMP degradation; AMP from 3',5'-cyclic AMP: step 1/1.</text>
</comment>
<evidence type="ECO:0000256" key="6">
    <source>
        <dbReference type="PIRSR" id="PIRSR623088-1"/>
    </source>
</evidence>
<dbReference type="PANTHER" id="PTHR11347">
    <property type="entry name" value="CYCLIC NUCLEOTIDE PHOSPHODIESTERASE"/>
    <property type="match status" value="1"/>
</dbReference>
<dbReference type="GO" id="GO:0004115">
    <property type="term" value="F:3',5'-cyclic-AMP phosphodiesterase activity"/>
    <property type="evidence" value="ECO:0007669"/>
    <property type="project" value="UniProtKB-ARBA"/>
</dbReference>
<feature type="binding site" evidence="8">
    <location>
        <position position="534"/>
    </location>
    <ligand>
        <name>Zn(2+)</name>
        <dbReference type="ChEBI" id="CHEBI:29105"/>
        <label>1</label>
    </ligand>
</feature>
<dbReference type="InterPro" id="IPR023088">
    <property type="entry name" value="PDEase"/>
</dbReference>
<dbReference type="AlphaFoldDB" id="A0A673X5I6"/>
<evidence type="ECO:0000256" key="3">
    <source>
        <dbReference type="ARBA" id="ARBA00022723"/>
    </source>
</evidence>
<evidence type="ECO:0000256" key="4">
    <source>
        <dbReference type="ARBA" id="ARBA00022801"/>
    </source>
</evidence>
<dbReference type="PRINTS" id="PR00387">
    <property type="entry name" value="PDIESTERASE1"/>
</dbReference>
<dbReference type="InterPro" id="IPR035965">
    <property type="entry name" value="PAS-like_dom_sf"/>
</dbReference>
<protein>
    <recommendedName>
        <fullName evidence="9">Phosphodiesterase</fullName>
        <ecNumber evidence="9">3.1.4.-</ecNumber>
    </recommendedName>
</protein>
<feature type="binding site" evidence="8">
    <location>
        <position position="535"/>
    </location>
    <ligand>
        <name>Zn(2+)</name>
        <dbReference type="ChEBI" id="CHEBI:29105"/>
        <label>1</label>
    </ligand>
</feature>
<proteinExistence type="inferred from homology"/>
<evidence type="ECO:0000256" key="9">
    <source>
        <dbReference type="RuleBase" id="RU363067"/>
    </source>
</evidence>
<accession>A0A673X5I6</accession>
<dbReference type="Pfam" id="PF23198">
    <property type="entry name" value="PDE8A_N"/>
    <property type="match status" value="1"/>
</dbReference>
<dbReference type="InterPro" id="IPR036971">
    <property type="entry name" value="PDEase_catalytic_dom_sf"/>
</dbReference>
<feature type="region of interest" description="Disordered" evidence="10">
    <location>
        <begin position="293"/>
        <end position="322"/>
    </location>
</feature>
<evidence type="ECO:0000256" key="2">
    <source>
        <dbReference type="ARBA" id="ARBA00006437"/>
    </source>
</evidence>
<dbReference type="InterPro" id="IPR013767">
    <property type="entry name" value="PAS_fold"/>
</dbReference>
<evidence type="ECO:0000256" key="7">
    <source>
        <dbReference type="PIRSR" id="PIRSR623088-2"/>
    </source>
</evidence>
<dbReference type="GO" id="GO:0007165">
    <property type="term" value="P:signal transduction"/>
    <property type="evidence" value="ECO:0007669"/>
    <property type="project" value="InterPro"/>
</dbReference>
<keyword evidence="4 9" id="KW-0378">Hydrolase</keyword>
<evidence type="ECO:0000313" key="14">
    <source>
        <dbReference type="Proteomes" id="UP000472277"/>
    </source>
</evidence>
<dbReference type="InterPro" id="IPR000014">
    <property type="entry name" value="PAS"/>
</dbReference>
<dbReference type="GO" id="GO:0046872">
    <property type="term" value="F:metal ion binding"/>
    <property type="evidence" value="ECO:0007669"/>
    <property type="project" value="UniProtKB-KW"/>
</dbReference>
<comment type="cofactor">
    <cofactor evidence="9">
        <name>a divalent metal cation</name>
        <dbReference type="ChEBI" id="CHEBI:60240"/>
    </cofactor>
    <text evidence="9">Binds 2 divalent metal cations per subunit. Site 1 may preferentially bind zinc ions, while site 2 has a preference for magnesium and/or manganese ions.</text>
</comment>
<feature type="binding site" evidence="8">
    <location>
        <position position="498"/>
    </location>
    <ligand>
        <name>Zn(2+)</name>
        <dbReference type="ChEBI" id="CHEBI:29105"/>
        <label>1</label>
    </ligand>
</feature>
<dbReference type="CDD" id="cd00130">
    <property type="entry name" value="PAS"/>
    <property type="match status" value="1"/>
</dbReference>
<dbReference type="PROSITE" id="PS51845">
    <property type="entry name" value="PDEASE_I_2"/>
    <property type="match status" value="1"/>
</dbReference>
<dbReference type="Pfam" id="PF00233">
    <property type="entry name" value="PDEase_I"/>
    <property type="match status" value="1"/>
</dbReference>
<dbReference type="InterPro" id="IPR003607">
    <property type="entry name" value="HD/PDEase_dom"/>
</dbReference>
<dbReference type="InterPro" id="IPR057304">
    <property type="entry name" value="PDE8-like_REC_N"/>
</dbReference>
<comment type="similarity">
    <text evidence="2">Belongs to the cyclic nucleotide phosphodiesterase family. PDE8 subfamily.</text>
</comment>
<gene>
    <name evidence="13" type="primary">PDE8A</name>
    <name evidence="13" type="synonym">LOC115166755</name>
</gene>
<reference evidence="13" key="2">
    <citation type="submission" date="2025-09" db="UniProtKB">
        <authorList>
            <consortium name="Ensembl"/>
        </authorList>
    </citation>
    <scope>IDENTIFICATION</scope>
</reference>
<name>A0A673X5I6_SALTR</name>
<keyword evidence="3 8" id="KW-0479">Metal-binding</keyword>
<dbReference type="Gene3D" id="1.10.1300.10">
    <property type="entry name" value="3'5'-cyclic nucleotide phosphodiesterase, catalytic domain"/>
    <property type="match status" value="1"/>
</dbReference>
<dbReference type="GO" id="GO:0006198">
    <property type="term" value="P:cAMP catabolic process"/>
    <property type="evidence" value="ECO:0007669"/>
    <property type="project" value="UniProtKB-UniPathway"/>
</dbReference>
<sequence>GLLAPGLLAPDLLAPDLLAPGLLAPGLLAPGLLAPDLLAPGLLAPGLLVLLVFAKEDSQNNGFCWACEKANFRCNVARTPEAALECFQEKHHDLVIIDHRHSRYFDAESLCRYVTLEVLLINFYLNGFVDRFGFCCCRPDREEASVMPLINAGFNRRYVENANMMACYNELLQLEHGEVLAQFKLRACNAIFTALEQSQEAIEITNEDQVIQYVNPAYESIMGYQQGELIGKEIIEVPKSEKNKPDLLETINSCIRKGKEWQGIYYAKKKNGDILFTSYVSIKYNIQSSKHKDRRKGSLDVRSTTSRGSDGSSQRRHSSMARIHSMTIEAPITKVINIINAAQESSPMPVAEALDRVLEILRTTELYSPQLGTKEEDPHTNDLVGGLMTDGLRRLSGNEYIFATKQPHLPSHLAMPLSLNDIPPHVAQTMENEDSWDFDIFNLETACLKRPLTYLGLKIFSRFGVCEFLSCPEATLRSWLQGIEANYHSTNSYHNSSHAADVLHATAYFLCKERVKQSLEQIDEVASLIAATVHDVDHPGRTNSFLCNAGSELAILYNDTAVLESHHAALAFQITTRDDKCNIFKNMERNEYRTLRQAIIDMVLATEMTKHFEHVNKFVNNINKPTEREKRKEGMKKNNKRMLIKCADISNPCRPLELCIEWAGRISEEYFAQTDEEKRQSLPVVMPVFDRNTCSIPKSQISFIDYFITDMFDAWDAFADLPNLMQHLDNNFKYWKGLDERKLHSLRPPPE</sequence>
<dbReference type="PROSITE" id="PS00126">
    <property type="entry name" value="PDEASE_I_1"/>
    <property type="match status" value="1"/>
</dbReference>
<organism evidence="13 14">
    <name type="scientific">Salmo trutta</name>
    <name type="common">Brown trout</name>
    <dbReference type="NCBI Taxonomy" id="8032"/>
    <lineage>
        <taxon>Eukaryota</taxon>
        <taxon>Metazoa</taxon>
        <taxon>Chordata</taxon>
        <taxon>Craniata</taxon>
        <taxon>Vertebrata</taxon>
        <taxon>Euteleostomi</taxon>
        <taxon>Actinopterygii</taxon>
        <taxon>Neopterygii</taxon>
        <taxon>Teleostei</taxon>
        <taxon>Protacanthopterygii</taxon>
        <taxon>Salmoniformes</taxon>
        <taxon>Salmonidae</taxon>
        <taxon>Salmoninae</taxon>
        <taxon>Salmo</taxon>
    </lineage>
</organism>
<feature type="domain" description="PDEase" evidence="12">
    <location>
        <begin position="418"/>
        <end position="742"/>
    </location>
</feature>
<feature type="compositionally biased region" description="Low complexity" evidence="10">
    <location>
        <begin position="302"/>
        <end position="312"/>
    </location>
</feature>
<dbReference type="SUPFAM" id="SSF109604">
    <property type="entry name" value="HD-domain/PDEase-like"/>
    <property type="match status" value="1"/>
</dbReference>
<feature type="binding site" evidence="7">
    <location>
        <position position="648"/>
    </location>
    <ligand>
        <name>AMP</name>
        <dbReference type="ChEBI" id="CHEBI:456215"/>
    </ligand>
</feature>
<feature type="active site" description="Proton donor" evidence="6">
    <location>
        <position position="494"/>
    </location>
</feature>
<evidence type="ECO:0000259" key="12">
    <source>
        <dbReference type="PROSITE" id="PS51845"/>
    </source>
</evidence>
<dbReference type="GO" id="GO:0006355">
    <property type="term" value="P:regulation of DNA-templated transcription"/>
    <property type="evidence" value="ECO:0007669"/>
    <property type="project" value="InterPro"/>
</dbReference>
<dbReference type="GeneTree" id="ENSGT00940000156422"/>
<dbReference type="CDD" id="cd00077">
    <property type="entry name" value="HDc"/>
    <property type="match status" value="1"/>
</dbReference>
<feature type="binding site" evidence="8">
    <location>
        <position position="535"/>
    </location>
    <ligand>
        <name>Zn(2+)</name>
        <dbReference type="ChEBI" id="CHEBI:29105"/>
        <label>2</label>
    </ligand>
</feature>
<dbReference type="FunFam" id="1.10.1300.10:FF:000002">
    <property type="entry name" value="Phosphodiesterase"/>
    <property type="match status" value="1"/>
</dbReference>
<dbReference type="Pfam" id="PF00989">
    <property type="entry name" value="PAS"/>
    <property type="match status" value="1"/>
</dbReference>
<feature type="domain" description="PAS" evidence="11">
    <location>
        <begin position="187"/>
        <end position="258"/>
    </location>
</feature>
<evidence type="ECO:0000313" key="13">
    <source>
        <dbReference type="Ensembl" id="ENSSTUP00000016222.1"/>
    </source>
</evidence>
<dbReference type="Proteomes" id="UP000472277">
    <property type="component" value="Chromosome 29"/>
</dbReference>
<dbReference type="SMART" id="SM00471">
    <property type="entry name" value="HDc"/>
    <property type="match status" value="1"/>
</dbReference>